<proteinExistence type="predicted"/>
<feature type="compositionally biased region" description="Polar residues" evidence="1">
    <location>
        <begin position="1476"/>
        <end position="1493"/>
    </location>
</feature>
<accession>A0A151IEY5</accession>
<evidence type="ECO:0000256" key="1">
    <source>
        <dbReference type="SAM" id="MobiDB-lite"/>
    </source>
</evidence>
<dbReference type="Proteomes" id="UP000078542">
    <property type="component" value="Unassembled WGS sequence"/>
</dbReference>
<feature type="compositionally biased region" description="Basic and acidic residues" evidence="1">
    <location>
        <begin position="1439"/>
        <end position="1472"/>
    </location>
</feature>
<protein>
    <recommendedName>
        <fullName evidence="4">Separase</fullName>
    </recommendedName>
</protein>
<sequence>MDEMQIKIETWTELMQLEKLQDVSEDIQMTVRVRPNGKLNDGLFKLLLRLCCIADKWNKCNERNCETGKSIAKLAKLLCSLLIKVSDDTNFVKAVFKIVKCLISFNLYEDAAEICCYLQPGTLYNPRDNTMNIVMKVLSLWRVLVNNLYVTFTNEPSNIENYNKLKSVIKYEMKMMQIAYKNYTRHLIMEISMYLDRIAAIGKNTKYFDDFCKYILDYLLGLELYLDKDEKHLIYRYLLRIMCHVICKTINTTDIESAIETLDELSSYFDTLVAEDEECYQSFQQFQSLCKNLLVPIKNLTRDSAKNVQNIICSNLNIMQKYGCGSIKWNVLHTAEIVEPMVTYWEKCVETDKHMLNHLLDTGILLELMNLFVQIHTDEFYVKQASIKCKWCQNKLCTVKRDLYNAIVMRCRFISLLCKFPVKTLPVEMCVLSRKILEQNVESIIYEMKETGCKRWTQSWNICRNIIYNIGVLSEHVYEESVHLYSFLCTCIFQLELIESKSTYFENSENYENIISSVLHRLSVMYYNNNMYRKAMTVCALNALLTCNQSNTIAFRTWISIKKNVSEDIANLTMLECLTNDKDEIKNKLGYSFDISKNDSTELCLSEARNLLEEQIIFTNGVAAVLKKLRKLQPSNQYAHTMQLLGYYFLGFTPHDSSILKYHEQAICDLKQDKSDSVAILCLEANLSLFMFVEELHIMNKQTEIEMENTKFALCAPKLRELTEVKSPNVVPAYTMINVKKDTSLMLCLQKCLQKWKQLFKWHFKEIVKDWEPSLILRMLVTAGEYARLYRYEDCEAEVWTLAYQLASEMNDYTIIYITSRCISLRQVNYDWITTAKEHIIKHRNSTDENYDDAKQLLIEARSLSGISFLANRTVYLLSLDVIIRNSHIYIDNMQHENYGSCIVESIAAIRTLNQDLLSNKWTNRSTYLFSYDTLFTVAVNLSIRINNLLSFRGICPDLVLLLKSAQSLSAMLRTAELLKSLCYIDLSRLQLEDCEVKLQGLEHMLNVETFQLSIEVSTRSVETSFVHLAVTPTKIVDPVRDAPQYGASPVLGNKVFDPPKFTSHINCDCYKCSNVSYQYLVFATTYIRAQLYALQNHTMAALDHFHGAFQLRQRLFKEEESVLPENWPRDEIMRFSWQTRFYMIDYILLLIDFCYFLKAKVTSRQEDVFNIANLAVNICDKYKLQCHPIYITVKELAFDNEFQPVLESSDLKFTVPQPHEINTTDHAKIPIDPSVCVTPSIQNHRAKKPLSLRRRKSPIALKITKINMIWSDDEDDDSVSPPPPPPPVTYSNRKSKSRINLVKRKILEKDIEDDLANLNIEDSKETKSENMNKDSTQRKTINDIITEVASLVPDISNILVNLVDKSDLPATKENVDKLIENVENLKIKSKIRRTIVKDTKQPMTTDYNKNISKAIELLKDPTINGKTNENVDSSTSIKPEKADKLQDQKILEIPKENKFFKSRTPKERIGKADTPLTNKNKTVRNKSSQLPVNNEEHSTRTTRSSIRRSQKEKSS</sequence>
<dbReference type="STRING" id="456900.A0A151IEY5"/>
<feature type="region of interest" description="Disordered" evidence="1">
    <location>
        <begin position="1424"/>
        <end position="1516"/>
    </location>
</feature>
<keyword evidence="3" id="KW-1185">Reference proteome</keyword>
<evidence type="ECO:0000313" key="2">
    <source>
        <dbReference type="EMBL" id="KYM99371.1"/>
    </source>
</evidence>
<feature type="compositionally biased region" description="Polar residues" evidence="1">
    <location>
        <begin position="1425"/>
        <end position="1438"/>
    </location>
</feature>
<organism evidence="2 3">
    <name type="scientific">Cyphomyrmex costatus</name>
    <dbReference type="NCBI Taxonomy" id="456900"/>
    <lineage>
        <taxon>Eukaryota</taxon>
        <taxon>Metazoa</taxon>
        <taxon>Ecdysozoa</taxon>
        <taxon>Arthropoda</taxon>
        <taxon>Hexapoda</taxon>
        <taxon>Insecta</taxon>
        <taxon>Pterygota</taxon>
        <taxon>Neoptera</taxon>
        <taxon>Endopterygota</taxon>
        <taxon>Hymenoptera</taxon>
        <taxon>Apocrita</taxon>
        <taxon>Aculeata</taxon>
        <taxon>Formicoidea</taxon>
        <taxon>Formicidae</taxon>
        <taxon>Myrmicinae</taxon>
        <taxon>Cyphomyrmex</taxon>
    </lineage>
</organism>
<name>A0A151IEY5_9HYME</name>
<evidence type="ECO:0008006" key="4">
    <source>
        <dbReference type="Google" id="ProtNLM"/>
    </source>
</evidence>
<gene>
    <name evidence="2" type="ORF">ALC62_09873</name>
</gene>
<dbReference type="EMBL" id="KQ977835">
    <property type="protein sequence ID" value="KYM99371.1"/>
    <property type="molecule type" value="Genomic_DNA"/>
</dbReference>
<evidence type="ECO:0000313" key="3">
    <source>
        <dbReference type="Proteomes" id="UP000078542"/>
    </source>
</evidence>
<feature type="region of interest" description="Disordered" evidence="1">
    <location>
        <begin position="1273"/>
        <end position="1296"/>
    </location>
</feature>
<reference evidence="2 3" key="1">
    <citation type="submission" date="2016-03" db="EMBL/GenBank/DDBJ databases">
        <title>Cyphomyrmex costatus WGS genome.</title>
        <authorList>
            <person name="Nygaard S."/>
            <person name="Hu H."/>
            <person name="Boomsma J."/>
            <person name="Zhang G."/>
        </authorList>
    </citation>
    <scope>NUCLEOTIDE SEQUENCE [LARGE SCALE GENOMIC DNA]</scope>
    <source>
        <strain evidence="2">MS0001</strain>
        <tissue evidence="2">Whole body</tissue>
    </source>
</reference>